<dbReference type="Proteomes" id="UP000027190">
    <property type="component" value="Unassembled WGS sequence"/>
</dbReference>
<reference evidence="1 2" key="1">
    <citation type="journal article" date="2014" name="Antonie Van Leeuwenhoek">
        <title>Hyphomonas beringensis sp. nov. and Hyphomonas chukchiensis sp. nov., isolated from surface seawater of the Bering Sea and Chukchi Sea.</title>
        <authorList>
            <person name="Li C."/>
            <person name="Lai Q."/>
            <person name="Li G."/>
            <person name="Dong C."/>
            <person name="Wang J."/>
            <person name="Liao Y."/>
            <person name="Shao Z."/>
        </authorList>
    </citation>
    <scope>NUCLEOTIDE SEQUENCE [LARGE SCALE GENOMIC DNA]</scope>
    <source>
        <strain evidence="1 2">BH-BN04-4</strain>
    </source>
</reference>
<dbReference type="STRING" id="1280947.HY30_10425"/>
<evidence type="ECO:0000313" key="1">
    <source>
        <dbReference type="EMBL" id="KCZ53906.1"/>
    </source>
</evidence>
<sequence length="29" mass="3110">MADDLAYLELGIVPGYGVVSTISVNRIDQ</sequence>
<gene>
    <name evidence="1" type="ORF">HY30_10425</name>
</gene>
<comment type="caution">
    <text evidence="1">The sequence shown here is derived from an EMBL/GenBank/DDBJ whole genome shotgun (WGS) entry which is preliminary data.</text>
</comment>
<protein>
    <submittedName>
        <fullName evidence="1">Uncharacterized protein</fullName>
    </submittedName>
</protein>
<proteinExistence type="predicted"/>
<evidence type="ECO:0000313" key="2">
    <source>
        <dbReference type="Proteomes" id="UP000027190"/>
    </source>
</evidence>
<name>A0A062U0P7_9PROT</name>
<dbReference type="EMBL" id="AWFG01000085">
    <property type="protein sequence ID" value="KCZ53906.1"/>
    <property type="molecule type" value="Genomic_DNA"/>
</dbReference>
<dbReference type="AlphaFoldDB" id="A0A062U0P7"/>
<keyword evidence="2" id="KW-1185">Reference proteome</keyword>
<organism evidence="1 2">
    <name type="scientific">Hyphomonas chukchiensis</name>
    <dbReference type="NCBI Taxonomy" id="1280947"/>
    <lineage>
        <taxon>Bacteria</taxon>
        <taxon>Pseudomonadati</taxon>
        <taxon>Pseudomonadota</taxon>
        <taxon>Alphaproteobacteria</taxon>
        <taxon>Hyphomonadales</taxon>
        <taxon>Hyphomonadaceae</taxon>
        <taxon>Hyphomonas</taxon>
    </lineage>
</organism>
<accession>A0A062U0P7</accession>